<name>A0A2A2F2I4_9GAMM</name>
<feature type="transmembrane region" description="Helical" evidence="2">
    <location>
        <begin position="7"/>
        <end position="26"/>
    </location>
</feature>
<keyword evidence="1" id="KW-0175">Coiled coil</keyword>
<keyword evidence="2" id="KW-0472">Membrane</keyword>
<organism evidence="3 4">
    <name type="scientific">Halovibrio salipaludis</name>
    <dbReference type="NCBI Taxonomy" id="2032626"/>
    <lineage>
        <taxon>Bacteria</taxon>
        <taxon>Pseudomonadati</taxon>
        <taxon>Pseudomonadota</taxon>
        <taxon>Gammaproteobacteria</taxon>
        <taxon>Oceanospirillales</taxon>
        <taxon>Halomonadaceae</taxon>
        <taxon>Halovibrio</taxon>
    </lineage>
</organism>
<dbReference type="EMBL" id="NSKD01000007">
    <property type="protein sequence ID" value="PAU78753.1"/>
    <property type="molecule type" value="Genomic_DNA"/>
</dbReference>
<dbReference type="OrthoDB" id="9181276at2"/>
<protein>
    <recommendedName>
        <fullName evidence="5">Glutamate-ammonia-ligase adenylyltransferase</fullName>
    </recommendedName>
</protein>
<evidence type="ECO:0000256" key="1">
    <source>
        <dbReference type="SAM" id="Coils"/>
    </source>
</evidence>
<reference evidence="3 4" key="1">
    <citation type="submission" date="2017-08" db="EMBL/GenBank/DDBJ databases">
        <title>Halovibrio sewagensis sp. nov., isolated from wastewater of high salinity.</title>
        <authorList>
            <person name="Dong X."/>
            <person name="Zhang G."/>
        </authorList>
    </citation>
    <scope>NUCLEOTIDE SEQUENCE [LARGE SCALE GENOMIC DNA]</scope>
    <source>
        <strain evidence="3 4">YL5-2</strain>
    </source>
</reference>
<dbReference type="Proteomes" id="UP000218896">
    <property type="component" value="Unassembled WGS sequence"/>
</dbReference>
<evidence type="ECO:0000313" key="4">
    <source>
        <dbReference type="Proteomes" id="UP000218896"/>
    </source>
</evidence>
<keyword evidence="2" id="KW-0812">Transmembrane</keyword>
<evidence type="ECO:0008006" key="5">
    <source>
        <dbReference type="Google" id="ProtNLM"/>
    </source>
</evidence>
<proteinExistence type="predicted"/>
<keyword evidence="2" id="KW-1133">Transmembrane helix</keyword>
<feature type="coiled-coil region" evidence="1">
    <location>
        <begin position="84"/>
        <end position="111"/>
    </location>
</feature>
<evidence type="ECO:0000256" key="2">
    <source>
        <dbReference type="SAM" id="Phobius"/>
    </source>
</evidence>
<gene>
    <name evidence="3" type="ORF">CK501_13805</name>
</gene>
<accession>A0A2A2F2I4</accession>
<keyword evidence="4" id="KW-1185">Reference proteome</keyword>
<comment type="caution">
    <text evidence="3">The sequence shown here is derived from an EMBL/GenBank/DDBJ whole genome shotgun (WGS) entry which is preliminary data.</text>
</comment>
<dbReference type="AlphaFoldDB" id="A0A2A2F2I4"/>
<dbReference type="RefSeq" id="WP_095618323.1">
    <property type="nucleotide sequence ID" value="NZ_NSKD01000007.1"/>
</dbReference>
<sequence length="150" mass="17314">MSDIRQFIAVMIVAALFVSWLGWRGYTVMALNETLREQSALADYPYPFRVLRVEGDTAVMSTLRSPRVDTARAMRELFPDLRRIPETSREFRRAEQEYARLQARASETVTASGSIRRVRWELDENWYYLNNMEARRTPGHAAPINPATGS</sequence>
<evidence type="ECO:0000313" key="3">
    <source>
        <dbReference type="EMBL" id="PAU78753.1"/>
    </source>
</evidence>